<evidence type="ECO:0000256" key="7">
    <source>
        <dbReference type="RuleBase" id="RU363032"/>
    </source>
</evidence>
<evidence type="ECO:0000259" key="8">
    <source>
        <dbReference type="PROSITE" id="PS50928"/>
    </source>
</evidence>
<dbReference type="Proteomes" id="UP000000422">
    <property type="component" value="Chromosome"/>
</dbReference>
<proteinExistence type="inferred from homology"/>
<keyword evidence="3" id="KW-1003">Cell membrane</keyword>
<dbReference type="HOGENOM" id="CLU_036879_0_2_7"/>
<keyword evidence="10" id="KW-1185">Reference proteome</keyword>
<dbReference type="Pfam" id="PF00528">
    <property type="entry name" value="BPD_transp_1"/>
    <property type="match status" value="1"/>
</dbReference>
<feature type="transmembrane region" description="Helical" evidence="7">
    <location>
        <begin position="95"/>
        <end position="123"/>
    </location>
</feature>
<keyword evidence="2 7" id="KW-0813">Transport</keyword>
<feature type="transmembrane region" description="Helical" evidence="7">
    <location>
        <begin position="177"/>
        <end position="195"/>
    </location>
</feature>
<sequence length="310" mass="34656">MMNRYLFKRLLVIPWLLLGISFFSFGLMSLSPSDPAEVALRMNDIVPTPDLIREVRLELGLDRPFLERYFSWLTSALQGDLGVSYVHKESVIQEILAALPITLALASASLVMILFGGFGLGVLSALYEDSPLDRLIRTLAFTFSGIPNFWLGLWLIWLFSIHLDLLPTGGLESPASILLPSFTLACAYISTYVRLVRHEMIQQKSELYVLYARARGLSEWQIGSHILKNALRPSLIALGVSIPKLIAGSVIVENIFALPGVGRICVQAIFARDYPMIQGYILMMAILFLFFNLLADLLARLLDPRMVARP</sequence>
<protein>
    <submittedName>
        <fullName evidence="9">OLIGOPEPTIDE ABC TRANSPORTER PERMEASE</fullName>
    </submittedName>
</protein>
<dbReference type="Gene3D" id="1.10.3720.10">
    <property type="entry name" value="MetI-like"/>
    <property type="match status" value="1"/>
</dbReference>
<keyword evidence="6 7" id="KW-0472">Membrane</keyword>
<keyword evidence="5 7" id="KW-1133">Transmembrane helix</keyword>
<evidence type="ECO:0000313" key="10">
    <source>
        <dbReference type="Proteomes" id="UP000000422"/>
    </source>
</evidence>
<dbReference type="EMBL" id="BX571659">
    <property type="protein sequence ID" value="CAE10084.1"/>
    <property type="molecule type" value="Genomic_DNA"/>
</dbReference>
<name>Q7M9E5_WOLSU</name>
<dbReference type="PROSITE" id="PS50928">
    <property type="entry name" value="ABC_TM1"/>
    <property type="match status" value="1"/>
</dbReference>
<reference evidence="9 10" key="1">
    <citation type="journal article" date="2003" name="Proc. Natl. Acad. Sci. U.S.A.">
        <title>Complete genome sequence and analysis of Wolinella succinogenes.</title>
        <authorList>
            <person name="Baar C."/>
            <person name="Eppinger M."/>
            <person name="Raddatz G."/>
            <person name="Simon JM."/>
            <person name="Lanz C."/>
            <person name="Klimmek O."/>
            <person name="Nandakumar R."/>
            <person name="Gross R."/>
            <person name="Rosinus A."/>
            <person name="Keller H."/>
            <person name="Jagtap P."/>
            <person name="Linke B."/>
            <person name="Meyer F."/>
            <person name="Lederer H."/>
            <person name="Schuster S.C."/>
        </authorList>
    </citation>
    <scope>NUCLEOTIDE SEQUENCE [LARGE SCALE GENOMIC DNA]</scope>
    <source>
        <strain evidence="10">ATCC 29543 / DSM 1740 / CCUG 13145 / JCM 31913 / LMG 7466 / NCTC 11488 / FDC 602W</strain>
    </source>
</reference>
<dbReference type="AlphaFoldDB" id="Q7M9E5"/>
<feature type="transmembrane region" description="Helical" evidence="7">
    <location>
        <begin position="135"/>
        <end position="157"/>
    </location>
</feature>
<dbReference type="eggNOG" id="COG0601">
    <property type="taxonomic scope" value="Bacteria"/>
</dbReference>
<dbReference type="PANTHER" id="PTHR43163">
    <property type="entry name" value="DIPEPTIDE TRANSPORT SYSTEM PERMEASE PROTEIN DPPB-RELATED"/>
    <property type="match status" value="1"/>
</dbReference>
<dbReference type="GO" id="GO:0005886">
    <property type="term" value="C:plasma membrane"/>
    <property type="evidence" value="ECO:0007669"/>
    <property type="project" value="UniProtKB-SubCell"/>
</dbReference>
<feature type="transmembrane region" description="Helical" evidence="7">
    <location>
        <begin position="277"/>
        <end position="299"/>
    </location>
</feature>
<dbReference type="CDD" id="cd06261">
    <property type="entry name" value="TM_PBP2"/>
    <property type="match status" value="1"/>
</dbReference>
<comment type="subcellular location">
    <subcellularLocation>
        <location evidence="1 7">Cell membrane</location>
        <topology evidence="1 7">Multi-pass membrane protein</topology>
    </subcellularLocation>
</comment>
<dbReference type="PANTHER" id="PTHR43163:SF9">
    <property type="entry name" value="ABC TRANSPORTER PERMEASE PROTEIN"/>
    <property type="match status" value="1"/>
</dbReference>
<keyword evidence="4 7" id="KW-0812">Transmembrane</keyword>
<dbReference type="Pfam" id="PF19300">
    <property type="entry name" value="BPD_transp_1_N"/>
    <property type="match status" value="1"/>
</dbReference>
<evidence type="ECO:0000256" key="5">
    <source>
        <dbReference type="ARBA" id="ARBA00022989"/>
    </source>
</evidence>
<accession>Q7M9E5</accession>
<comment type="similarity">
    <text evidence="7">Belongs to the binding-protein-dependent transport system permease family.</text>
</comment>
<dbReference type="NCBIfam" id="NF045469">
    <property type="entry name" value="Opp1B"/>
    <property type="match status" value="1"/>
</dbReference>
<dbReference type="InterPro" id="IPR035906">
    <property type="entry name" value="MetI-like_sf"/>
</dbReference>
<evidence type="ECO:0000256" key="1">
    <source>
        <dbReference type="ARBA" id="ARBA00004651"/>
    </source>
</evidence>
<feature type="domain" description="ABC transmembrane type-1" evidence="8">
    <location>
        <begin position="99"/>
        <end position="299"/>
    </location>
</feature>
<dbReference type="GO" id="GO:0055085">
    <property type="term" value="P:transmembrane transport"/>
    <property type="evidence" value="ECO:0007669"/>
    <property type="project" value="InterPro"/>
</dbReference>
<dbReference type="InterPro" id="IPR050036">
    <property type="entry name" value="CntB"/>
</dbReference>
<organism evidence="10">
    <name type="scientific">Wolinella succinogenes (strain ATCC 29543 / DSM 1740 / CCUG 13145 / JCM 31913 / LMG 7466 / NCTC 11488 / FDC 602W)</name>
    <name type="common">Vibrio succinogenes</name>
    <dbReference type="NCBI Taxonomy" id="273121"/>
    <lineage>
        <taxon>Bacteria</taxon>
        <taxon>Pseudomonadati</taxon>
        <taxon>Campylobacterota</taxon>
        <taxon>Epsilonproteobacteria</taxon>
        <taxon>Campylobacterales</taxon>
        <taxon>Helicobacteraceae</taxon>
        <taxon>Wolinella</taxon>
    </lineage>
</organism>
<dbReference type="KEGG" id="wsu:WS0981"/>
<dbReference type="InterPro" id="IPR000515">
    <property type="entry name" value="MetI-like"/>
</dbReference>
<feature type="transmembrane region" description="Helical" evidence="7">
    <location>
        <begin position="235"/>
        <end position="257"/>
    </location>
</feature>
<evidence type="ECO:0000256" key="2">
    <source>
        <dbReference type="ARBA" id="ARBA00022448"/>
    </source>
</evidence>
<evidence type="ECO:0000256" key="4">
    <source>
        <dbReference type="ARBA" id="ARBA00022692"/>
    </source>
</evidence>
<dbReference type="InterPro" id="IPR045621">
    <property type="entry name" value="BPD_transp_1_N"/>
</dbReference>
<dbReference type="STRING" id="273121.WS0981"/>
<dbReference type="SUPFAM" id="SSF161098">
    <property type="entry name" value="MetI-like"/>
    <property type="match status" value="1"/>
</dbReference>
<evidence type="ECO:0000256" key="6">
    <source>
        <dbReference type="ARBA" id="ARBA00023136"/>
    </source>
</evidence>
<evidence type="ECO:0000256" key="3">
    <source>
        <dbReference type="ARBA" id="ARBA00022475"/>
    </source>
</evidence>
<gene>
    <name evidence="9" type="ordered locus">WS0981</name>
</gene>
<evidence type="ECO:0000313" key="9">
    <source>
        <dbReference type="EMBL" id="CAE10084.1"/>
    </source>
</evidence>